<feature type="transmembrane region" description="Helical" evidence="5">
    <location>
        <begin position="21"/>
        <end position="39"/>
    </location>
</feature>
<feature type="transmembrane region" description="Helical" evidence="5">
    <location>
        <begin position="120"/>
        <end position="140"/>
    </location>
</feature>
<name>A0A0F6R1R3_9CORY</name>
<evidence type="ECO:0000256" key="5">
    <source>
        <dbReference type="SAM" id="Phobius"/>
    </source>
</evidence>
<keyword evidence="3 5" id="KW-1133">Transmembrane helix</keyword>
<evidence type="ECO:0000313" key="8">
    <source>
        <dbReference type="EMBL" id="VEH06150.1"/>
    </source>
</evidence>
<dbReference type="GO" id="GO:0016020">
    <property type="term" value="C:membrane"/>
    <property type="evidence" value="ECO:0007669"/>
    <property type="project" value="UniProtKB-SubCell"/>
</dbReference>
<evidence type="ECO:0000313" key="7">
    <source>
        <dbReference type="EMBL" id="AKE42020.1"/>
    </source>
</evidence>
<evidence type="ECO:0000256" key="3">
    <source>
        <dbReference type="ARBA" id="ARBA00022989"/>
    </source>
</evidence>
<dbReference type="RefSeq" id="WP_232009480.1">
    <property type="nucleotide sequence ID" value="NZ_CP011312.1"/>
</dbReference>
<evidence type="ECO:0000313" key="10">
    <source>
        <dbReference type="Proteomes" id="UP000271380"/>
    </source>
</evidence>
<keyword evidence="2 5" id="KW-0812">Transmembrane</keyword>
<reference evidence="8 10" key="2">
    <citation type="submission" date="2018-12" db="EMBL/GenBank/DDBJ databases">
        <authorList>
            <consortium name="Pathogen Informatics"/>
        </authorList>
    </citation>
    <scope>NUCLEOTIDE SEQUENCE [LARGE SCALE GENOMIC DNA]</scope>
    <source>
        <strain evidence="8 10">NCTC949</strain>
    </source>
</reference>
<feature type="transmembrane region" description="Helical" evidence="5">
    <location>
        <begin position="146"/>
        <end position="164"/>
    </location>
</feature>
<dbReference type="HOGENOM" id="CLU_046662_0_0_11"/>
<accession>A0A0F6R1R3</accession>
<evidence type="ECO:0000256" key="4">
    <source>
        <dbReference type="ARBA" id="ARBA00023136"/>
    </source>
</evidence>
<protein>
    <submittedName>
        <fullName evidence="8">Hypothetical membrane protein</fullName>
    </submittedName>
    <submittedName>
        <fullName evidence="7">Putative membrane protein</fullName>
    </submittedName>
</protein>
<keyword evidence="4 5" id="KW-0472">Membrane</keyword>
<dbReference type="Proteomes" id="UP000033457">
    <property type="component" value="Chromosome"/>
</dbReference>
<feature type="transmembrane region" description="Helical" evidence="5">
    <location>
        <begin position="98"/>
        <end position="115"/>
    </location>
</feature>
<feature type="domain" description="Integral membrane bound transporter" evidence="6">
    <location>
        <begin position="43"/>
        <end position="160"/>
    </location>
</feature>
<dbReference type="EMBL" id="LR134377">
    <property type="protein sequence ID" value="VEH06150.1"/>
    <property type="molecule type" value="Genomic_DNA"/>
</dbReference>
<comment type="subcellular location">
    <subcellularLocation>
        <location evidence="1">Membrane</location>
        <topology evidence="1">Multi-pass membrane protein</topology>
    </subcellularLocation>
</comment>
<evidence type="ECO:0000256" key="2">
    <source>
        <dbReference type="ARBA" id="ARBA00022692"/>
    </source>
</evidence>
<sequence length="387" mass="40972">MALSWEEIKKMNRFRAGLMRLRANAMYIVQVGIAAGLSYWVGLHIFGHAQPFFAPMSTVIVLSTTGGERIRRSIELVLGVSIGVGLGDLIIAGVGSGVWQIAVAVSVSIALATVVDKGVLVANQAAFASVLIATILPPGTSGGTDRMLDAFIGGVVGLIVIAIVPESPLRSGRREIAKILGISAGVQRSVAKALASQNADAIADALTEARGTQGQINAMISAANMGKESISTSPLLWTQRRSLRSLIRILNPVDNVMRNTRVLARHALILSEDRDEVSPQQIELISRTAEATEALSRMFYGTTDVSAAVETPRIMRLLSETGRNASIELVDGRVLSAYALLAQTRALIVDLQQICGMSRASAVSGLAPCSAHPASPDKLWRGENGAF</sequence>
<evidence type="ECO:0000313" key="9">
    <source>
        <dbReference type="Proteomes" id="UP000033457"/>
    </source>
</evidence>
<dbReference type="KEGG" id="cku:UL82_09410"/>
<evidence type="ECO:0000256" key="1">
    <source>
        <dbReference type="ARBA" id="ARBA00004141"/>
    </source>
</evidence>
<dbReference type="STRING" id="35755.UL82_09410"/>
<organism evidence="7 9">
    <name type="scientific">Corynebacterium kutscheri</name>
    <dbReference type="NCBI Taxonomy" id="35755"/>
    <lineage>
        <taxon>Bacteria</taxon>
        <taxon>Bacillati</taxon>
        <taxon>Actinomycetota</taxon>
        <taxon>Actinomycetes</taxon>
        <taxon>Mycobacteriales</taxon>
        <taxon>Corynebacteriaceae</taxon>
        <taxon>Corynebacterium</taxon>
    </lineage>
</organism>
<dbReference type="EMBL" id="CP011312">
    <property type="protein sequence ID" value="AKE42020.1"/>
    <property type="molecule type" value="Genomic_DNA"/>
</dbReference>
<reference evidence="7 9" key="1">
    <citation type="journal article" date="2015" name="Genome Announc.">
        <title>Complete Genome Sequence of Corynebacterium kutscheri DSM 20755, a Corynebacterial Type Strain with Remarkably Low G+C Content of Chromosomal DNA.</title>
        <authorList>
            <person name="Ruckert C."/>
            <person name="Albersmeier A."/>
            <person name="Winkler A."/>
            <person name="Tauch A."/>
        </authorList>
    </citation>
    <scope>NUCLEOTIDE SEQUENCE [LARGE SCALE GENOMIC DNA]</scope>
    <source>
        <strain evidence="7 9">DSM 20755</strain>
    </source>
</reference>
<dbReference type="AlphaFoldDB" id="A0A0F6R1R3"/>
<gene>
    <name evidence="8" type="ORF">NCTC949_00975</name>
    <name evidence="7" type="ORF">UL82_09410</name>
</gene>
<dbReference type="InterPro" id="IPR049453">
    <property type="entry name" value="Memb_transporter_dom"/>
</dbReference>
<keyword evidence="9" id="KW-1185">Reference proteome</keyword>
<dbReference type="Pfam" id="PF13515">
    <property type="entry name" value="FUSC_2"/>
    <property type="match status" value="1"/>
</dbReference>
<proteinExistence type="predicted"/>
<dbReference type="Proteomes" id="UP000271380">
    <property type="component" value="Chromosome"/>
</dbReference>
<evidence type="ECO:0000259" key="6">
    <source>
        <dbReference type="Pfam" id="PF13515"/>
    </source>
</evidence>